<keyword evidence="3" id="KW-1185">Reference proteome</keyword>
<protein>
    <recommendedName>
        <fullName evidence="4">Defensin</fullName>
    </recommendedName>
</protein>
<gene>
    <name evidence="2" type="ORF">HPB52_002738</name>
</gene>
<evidence type="ECO:0008006" key="4">
    <source>
        <dbReference type="Google" id="ProtNLM"/>
    </source>
</evidence>
<keyword evidence="1" id="KW-0812">Transmembrane</keyword>
<evidence type="ECO:0000313" key="2">
    <source>
        <dbReference type="EMBL" id="KAH7942963.1"/>
    </source>
</evidence>
<sequence length="104" mass="11545">MLSWCHEMTLSPTRSYHIRKPLACRGTSFLGSLLPFFVIVTVLTTTPLRATATEEGCDEYPCTAMCVGKGFDDGRCSSEPDYRDMCRCGYVLGRAPREPPSEAE</sequence>
<evidence type="ECO:0000313" key="3">
    <source>
        <dbReference type="Proteomes" id="UP000821837"/>
    </source>
</evidence>
<evidence type="ECO:0000256" key="1">
    <source>
        <dbReference type="SAM" id="Phobius"/>
    </source>
</evidence>
<proteinExistence type="predicted"/>
<reference evidence="2" key="2">
    <citation type="submission" date="2021-09" db="EMBL/GenBank/DDBJ databases">
        <authorList>
            <person name="Jia N."/>
            <person name="Wang J."/>
            <person name="Shi W."/>
            <person name="Du L."/>
            <person name="Sun Y."/>
            <person name="Zhan W."/>
            <person name="Jiang J."/>
            <person name="Wang Q."/>
            <person name="Zhang B."/>
            <person name="Ji P."/>
            <person name="Sakyi L.B."/>
            <person name="Cui X."/>
            <person name="Yuan T."/>
            <person name="Jiang B."/>
            <person name="Yang W."/>
            <person name="Lam T.T.-Y."/>
            <person name="Chang Q."/>
            <person name="Ding S."/>
            <person name="Wang X."/>
            <person name="Zhu J."/>
            <person name="Ruan X."/>
            <person name="Zhao L."/>
            <person name="Wei J."/>
            <person name="Que T."/>
            <person name="Du C."/>
            <person name="Cheng J."/>
            <person name="Dai P."/>
            <person name="Han X."/>
            <person name="Huang E."/>
            <person name="Gao Y."/>
            <person name="Liu J."/>
            <person name="Shao H."/>
            <person name="Ye R."/>
            <person name="Li L."/>
            <person name="Wei W."/>
            <person name="Wang X."/>
            <person name="Wang C."/>
            <person name="Huo Q."/>
            <person name="Li W."/>
            <person name="Guo W."/>
            <person name="Chen H."/>
            <person name="Chen S."/>
            <person name="Zhou L."/>
            <person name="Zhou L."/>
            <person name="Ni X."/>
            <person name="Tian J."/>
            <person name="Zhou Y."/>
            <person name="Sheng Y."/>
            <person name="Liu T."/>
            <person name="Pan Y."/>
            <person name="Xia L."/>
            <person name="Li J."/>
            <person name="Zhao F."/>
            <person name="Cao W."/>
        </authorList>
    </citation>
    <scope>NUCLEOTIDE SEQUENCE</scope>
    <source>
        <strain evidence="2">Rsan-2018</strain>
        <tissue evidence="2">Larvae</tissue>
    </source>
</reference>
<organism evidence="2 3">
    <name type="scientific">Rhipicephalus sanguineus</name>
    <name type="common">Brown dog tick</name>
    <name type="synonym">Ixodes sanguineus</name>
    <dbReference type="NCBI Taxonomy" id="34632"/>
    <lineage>
        <taxon>Eukaryota</taxon>
        <taxon>Metazoa</taxon>
        <taxon>Ecdysozoa</taxon>
        <taxon>Arthropoda</taxon>
        <taxon>Chelicerata</taxon>
        <taxon>Arachnida</taxon>
        <taxon>Acari</taxon>
        <taxon>Parasitiformes</taxon>
        <taxon>Ixodida</taxon>
        <taxon>Ixodoidea</taxon>
        <taxon>Ixodidae</taxon>
        <taxon>Rhipicephalinae</taxon>
        <taxon>Rhipicephalus</taxon>
        <taxon>Rhipicephalus</taxon>
    </lineage>
</organism>
<dbReference type="Proteomes" id="UP000821837">
    <property type="component" value="Unassembled WGS sequence"/>
</dbReference>
<name>A0A9D4PHS6_RHISA</name>
<comment type="caution">
    <text evidence="2">The sequence shown here is derived from an EMBL/GenBank/DDBJ whole genome shotgun (WGS) entry which is preliminary data.</text>
</comment>
<accession>A0A9D4PHS6</accession>
<dbReference type="AlphaFoldDB" id="A0A9D4PHS6"/>
<reference evidence="2" key="1">
    <citation type="journal article" date="2020" name="Cell">
        <title>Large-Scale Comparative Analyses of Tick Genomes Elucidate Their Genetic Diversity and Vector Capacities.</title>
        <authorList>
            <consortium name="Tick Genome and Microbiome Consortium (TIGMIC)"/>
            <person name="Jia N."/>
            <person name="Wang J."/>
            <person name="Shi W."/>
            <person name="Du L."/>
            <person name="Sun Y."/>
            <person name="Zhan W."/>
            <person name="Jiang J.F."/>
            <person name="Wang Q."/>
            <person name="Zhang B."/>
            <person name="Ji P."/>
            <person name="Bell-Sakyi L."/>
            <person name="Cui X.M."/>
            <person name="Yuan T.T."/>
            <person name="Jiang B.G."/>
            <person name="Yang W.F."/>
            <person name="Lam T.T."/>
            <person name="Chang Q.C."/>
            <person name="Ding S.J."/>
            <person name="Wang X.J."/>
            <person name="Zhu J.G."/>
            <person name="Ruan X.D."/>
            <person name="Zhao L."/>
            <person name="Wei J.T."/>
            <person name="Ye R.Z."/>
            <person name="Que T.C."/>
            <person name="Du C.H."/>
            <person name="Zhou Y.H."/>
            <person name="Cheng J.X."/>
            <person name="Dai P.F."/>
            <person name="Guo W.B."/>
            <person name="Han X.H."/>
            <person name="Huang E.J."/>
            <person name="Li L.F."/>
            <person name="Wei W."/>
            <person name="Gao Y.C."/>
            <person name="Liu J.Z."/>
            <person name="Shao H.Z."/>
            <person name="Wang X."/>
            <person name="Wang C.C."/>
            <person name="Yang T.C."/>
            <person name="Huo Q.B."/>
            <person name="Li W."/>
            <person name="Chen H.Y."/>
            <person name="Chen S.E."/>
            <person name="Zhou L.G."/>
            <person name="Ni X.B."/>
            <person name="Tian J.H."/>
            <person name="Sheng Y."/>
            <person name="Liu T."/>
            <person name="Pan Y.S."/>
            <person name="Xia L.Y."/>
            <person name="Li J."/>
            <person name="Zhao F."/>
            <person name="Cao W.C."/>
        </authorList>
    </citation>
    <scope>NUCLEOTIDE SEQUENCE</scope>
    <source>
        <strain evidence="2">Rsan-2018</strain>
    </source>
</reference>
<feature type="transmembrane region" description="Helical" evidence="1">
    <location>
        <begin position="22"/>
        <end position="43"/>
    </location>
</feature>
<dbReference type="EMBL" id="JABSTV010001253">
    <property type="protein sequence ID" value="KAH7942963.1"/>
    <property type="molecule type" value="Genomic_DNA"/>
</dbReference>
<keyword evidence="1" id="KW-1133">Transmembrane helix</keyword>
<keyword evidence="1" id="KW-0472">Membrane</keyword>